<dbReference type="EMBL" id="OU963898">
    <property type="protein sequence ID" value="CAH0406146.1"/>
    <property type="molecule type" value="Genomic_DNA"/>
</dbReference>
<protein>
    <recommendedName>
        <fullName evidence="4">Hemolymph juvenile hormone binding protein</fullName>
    </recommendedName>
</protein>
<evidence type="ECO:0000313" key="3">
    <source>
        <dbReference type="Proteomes" id="UP001153292"/>
    </source>
</evidence>
<evidence type="ECO:0000313" key="2">
    <source>
        <dbReference type="EMBL" id="CAH0406146.1"/>
    </source>
</evidence>
<evidence type="ECO:0000256" key="1">
    <source>
        <dbReference type="SAM" id="SignalP"/>
    </source>
</evidence>
<dbReference type="Gene3D" id="3.15.10.30">
    <property type="entry name" value="Haemolymph juvenile hormone binding protein"/>
    <property type="match status" value="1"/>
</dbReference>
<dbReference type="InterPro" id="IPR038606">
    <property type="entry name" value="To_sf"/>
</dbReference>
<gene>
    <name evidence="2" type="ORF">CHILSU_LOCUS9519</name>
</gene>
<dbReference type="InterPro" id="IPR010562">
    <property type="entry name" value="Haemolymph_juvenile_hormone-bd"/>
</dbReference>
<dbReference type="SMART" id="SM00700">
    <property type="entry name" value="JHBP"/>
    <property type="match status" value="1"/>
</dbReference>
<feature type="chain" id="PRO_5045555318" description="Hemolymph juvenile hormone binding protein" evidence="1">
    <location>
        <begin position="17"/>
        <end position="249"/>
    </location>
</feature>
<reference evidence="2" key="1">
    <citation type="submission" date="2021-12" db="EMBL/GenBank/DDBJ databases">
        <authorList>
            <person name="King R."/>
        </authorList>
    </citation>
    <scope>NUCLEOTIDE SEQUENCE</scope>
</reference>
<dbReference type="PANTHER" id="PTHR11008">
    <property type="entry name" value="PROTEIN TAKEOUT-LIKE PROTEIN"/>
    <property type="match status" value="1"/>
</dbReference>
<proteinExistence type="predicted"/>
<evidence type="ECO:0008006" key="4">
    <source>
        <dbReference type="Google" id="ProtNLM"/>
    </source>
</evidence>
<dbReference type="Pfam" id="PF06585">
    <property type="entry name" value="JHBP"/>
    <property type="match status" value="1"/>
</dbReference>
<accession>A0ABN8BEK7</accession>
<name>A0ABN8BEK7_CHISP</name>
<dbReference type="Proteomes" id="UP001153292">
    <property type="component" value="Chromosome 5"/>
</dbReference>
<keyword evidence="1" id="KW-0732">Signal</keyword>
<dbReference type="PANTHER" id="PTHR11008:SF39">
    <property type="entry name" value="CIRCADIAN CLOCK-CONTROLLED PROTEIN-LIKE PROTEIN"/>
    <property type="match status" value="1"/>
</dbReference>
<feature type="signal peptide" evidence="1">
    <location>
        <begin position="1"/>
        <end position="16"/>
    </location>
</feature>
<organism evidence="2 3">
    <name type="scientific">Chilo suppressalis</name>
    <name type="common">Asiatic rice borer moth</name>
    <dbReference type="NCBI Taxonomy" id="168631"/>
    <lineage>
        <taxon>Eukaryota</taxon>
        <taxon>Metazoa</taxon>
        <taxon>Ecdysozoa</taxon>
        <taxon>Arthropoda</taxon>
        <taxon>Hexapoda</taxon>
        <taxon>Insecta</taxon>
        <taxon>Pterygota</taxon>
        <taxon>Neoptera</taxon>
        <taxon>Endopterygota</taxon>
        <taxon>Lepidoptera</taxon>
        <taxon>Glossata</taxon>
        <taxon>Ditrysia</taxon>
        <taxon>Pyraloidea</taxon>
        <taxon>Crambidae</taxon>
        <taxon>Crambinae</taxon>
        <taxon>Chilo</taxon>
    </lineage>
</organism>
<sequence>MWSVIWLLGTVSSVFGAAGNGVINFGGFMCPREEKALGGCLKDALNTYIPQLATGVPEFGVPPCEPLLVPSLSVQQSTGPISVTSSYSEVTVRGPSTMRVRDVKVDAKNQKVIAKIFIPELRMKGHYNLAGHLLMIPIEGEGKFSAKYGDINVNVTIVLGRLPRANGKDVLSCKQLDVKFQVGYASVELENLSDSDNDLGVAMNKYLNENWQKLADELQTPMEDALHDFLKPLADHAFATLDADDILLP</sequence>
<keyword evidence="3" id="KW-1185">Reference proteome</keyword>